<organism evidence="2 3">
    <name type="scientific">Mucilaginibacter phyllosphaerae</name>
    <dbReference type="NCBI Taxonomy" id="1812349"/>
    <lineage>
        <taxon>Bacteria</taxon>
        <taxon>Pseudomonadati</taxon>
        <taxon>Bacteroidota</taxon>
        <taxon>Sphingobacteriia</taxon>
        <taxon>Sphingobacteriales</taxon>
        <taxon>Sphingobacteriaceae</taxon>
        <taxon>Mucilaginibacter</taxon>
    </lineage>
</organism>
<dbReference type="Proteomes" id="UP000297248">
    <property type="component" value="Unassembled WGS sequence"/>
</dbReference>
<reference evidence="1 4" key="3">
    <citation type="submission" date="2020-08" db="EMBL/GenBank/DDBJ databases">
        <title>Genomic Encyclopedia of Type Strains, Phase IV (KMG-IV): sequencing the most valuable type-strain genomes for metagenomic binning, comparative biology and taxonomic classification.</title>
        <authorList>
            <person name="Goeker M."/>
        </authorList>
    </citation>
    <scope>NUCLEOTIDE SEQUENCE [LARGE SCALE GENOMIC DNA]</scope>
    <source>
        <strain evidence="1 4">DSM 100995</strain>
    </source>
</reference>
<dbReference type="InterPro" id="IPR046618">
    <property type="entry name" value="DUF6731"/>
</dbReference>
<name>A0A4Y8A5J9_9SPHI</name>
<dbReference type="AlphaFoldDB" id="A0A4Y8A5J9"/>
<dbReference type="RefSeq" id="WP_134338154.1">
    <property type="nucleotide sequence ID" value="NZ_BMCZ01000011.1"/>
</dbReference>
<dbReference type="Proteomes" id="UP000583101">
    <property type="component" value="Unassembled WGS sequence"/>
</dbReference>
<dbReference type="Pfam" id="PF20505">
    <property type="entry name" value="DUF6731"/>
    <property type="match status" value="1"/>
</dbReference>
<evidence type="ECO:0000313" key="1">
    <source>
        <dbReference type="EMBL" id="MBB3969533.1"/>
    </source>
</evidence>
<evidence type="ECO:0000313" key="3">
    <source>
        <dbReference type="Proteomes" id="UP000297248"/>
    </source>
</evidence>
<dbReference type="EMBL" id="SNQG01000009">
    <property type="protein sequence ID" value="TEW63630.1"/>
    <property type="molecule type" value="Genomic_DNA"/>
</dbReference>
<evidence type="ECO:0000313" key="2">
    <source>
        <dbReference type="EMBL" id="TEW63630.1"/>
    </source>
</evidence>
<keyword evidence="4" id="KW-1185">Reference proteome</keyword>
<reference evidence="2" key="2">
    <citation type="submission" date="2019-03" db="EMBL/GenBank/DDBJ databases">
        <authorList>
            <person name="Yan Y.-Q."/>
            <person name="Du Z.-J."/>
        </authorList>
    </citation>
    <scope>NUCLEOTIDE SEQUENCE</scope>
    <source>
        <strain evidence="2">PP-F2FG21</strain>
    </source>
</reference>
<comment type="caution">
    <text evidence="2">The sequence shown here is derived from an EMBL/GenBank/DDBJ whole genome shotgun (WGS) entry which is preliminary data.</text>
</comment>
<proteinExistence type="predicted"/>
<protein>
    <submittedName>
        <fullName evidence="2">Uncharacterized protein</fullName>
    </submittedName>
</protein>
<sequence>MSKKKVEVFQIRIKTVDGSELNFEDLLLNDEFASVRIKSGPKYTQFVFIEEKGDLILGLVQSTKMVATPPKNNILTNELSALGLTEPEGLAYGNVFLYSKSTKFFLYEVTKDGLYMGQFSDHIYKLYSIYNEEKDERIVAFDIRFDVVMNIDAMKKILGMGSQKAIHMQFAAPGEIVKKVKNNQKSLKEIAKPGEEFGAELIDVVYKITSRKDKSLHTGKINQMLSWIEENYDLMKDNVKKFAIRGYEEDEENITEVDLIKDKMLESISYNEDKNMRDLKPTFRKQEITEAYQRIKNDLDNYLLI</sequence>
<dbReference type="OrthoDB" id="1073853at2"/>
<dbReference type="EMBL" id="JACIEG010000003">
    <property type="protein sequence ID" value="MBB3969533.1"/>
    <property type="molecule type" value="Genomic_DNA"/>
</dbReference>
<evidence type="ECO:0000313" key="4">
    <source>
        <dbReference type="Proteomes" id="UP000583101"/>
    </source>
</evidence>
<accession>A0A4Y8A5J9</accession>
<gene>
    <name evidence="2" type="ORF">E2R65_19380</name>
    <name evidence="1" type="ORF">GGR35_002136</name>
</gene>
<reference evidence="2 3" key="1">
    <citation type="journal article" date="2016" name="Int. J. Syst. Evol. Microbiol.">
        <title>Proposal of Mucilaginibacter phyllosphaerae sp. nov. isolated from the phyllosphere of Galium album.</title>
        <authorList>
            <person name="Aydogan E.L."/>
            <person name="Busse H.J."/>
            <person name="Moser G."/>
            <person name="Muller C."/>
            <person name="Kampfer P."/>
            <person name="Glaeser S.P."/>
        </authorList>
    </citation>
    <scope>NUCLEOTIDE SEQUENCE [LARGE SCALE GENOMIC DNA]</scope>
    <source>
        <strain evidence="2 3">PP-F2FG21</strain>
    </source>
</reference>